<evidence type="ECO:0000313" key="1">
    <source>
        <dbReference type="EMBL" id="JAE30269.1"/>
    </source>
</evidence>
<reference evidence="1" key="1">
    <citation type="submission" date="2014-09" db="EMBL/GenBank/DDBJ databases">
        <authorList>
            <person name="Magalhaes I.L.F."/>
            <person name="Oliveira U."/>
            <person name="Santos F.R."/>
            <person name="Vidigal T.H.D.A."/>
            <person name="Brescovit A.D."/>
            <person name="Santos A.J."/>
        </authorList>
    </citation>
    <scope>NUCLEOTIDE SEQUENCE</scope>
    <source>
        <tissue evidence="1">Shoot tissue taken approximately 20 cm above the soil surface</tissue>
    </source>
</reference>
<sequence>MRTQSADFSGVWPLPRRKYIILY</sequence>
<accession>A0A0A9H396</accession>
<name>A0A0A9H396_ARUDO</name>
<reference evidence="1" key="2">
    <citation type="journal article" date="2015" name="Data Brief">
        <title>Shoot transcriptome of the giant reed, Arundo donax.</title>
        <authorList>
            <person name="Barrero R.A."/>
            <person name="Guerrero F.D."/>
            <person name="Moolhuijzen P."/>
            <person name="Goolsby J.A."/>
            <person name="Tidwell J."/>
            <person name="Bellgard S.E."/>
            <person name="Bellgard M.I."/>
        </authorList>
    </citation>
    <scope>NUCLEOTIDE SEQUENCE</scope>
    <source>
        <tissue evidence="1">Shoot tissue taken approximately 20 cm above the soil surface</tissue>
    </source>
</reference>
<dbReference type="AlphaFoldDB" id="A0A0A9H396"/>
<dbReference type="EMBL" id="GBRH01167627">
    <property type="protein sequence ID" value="JAE30269.1"/>
    <property type="molecule type" value="Transcribed_RNA"/>
</dbReference>
<organism evidence="1">
    <name type="scientific">Arundo donax</name>
    <name type="common">Giant reed</name>
    <name type="synonym">Donax arundinaceus</name>
    <dbReference type="NCBI Taxonomy" id="35708"/>
    <lineage>
        <taxon>Eukaryota</taxon>
        <taxon>Viridiplantae</taxon>
        <taxon>Streptophyta</taxon>
        <taxon>Embryophyta</taxon>
        <taxon>Tracheophyta</taxon>
        <taxon>Spermatophyta</taxon>
        <taxon>Magnoliopsida</taxon>
        <taxon>Liliopsida</taxon>
        <taxon>Poales</taxon>
        <taxon>Poaceae</taxon>
        <taxon>PACMAD clade</taxon>
        <taxon>Arundinoideae</taxon>
        <taxon>Arundineae</taxon>
        <taxon>Arundo</taxon>
    </lineage>
</organism>
<protein>
    <submittedName>
        <fullName evidence="1">Uncharacterized protein</fullName>
    </submittedName>
</protein>
<proteinExistence type="predicted"/>